<accession>A0A6B2M0X6</accession>
<proteinExistence type="predicted"/>
<dbReference type="EMBL" id="JAAGNX010000002">
    <property type="protein sequence ID" value="NDV62558.1"/>
    <property type="molecule type" value="Genomic_DNA"/>
</dbReference>
<dbReference type="Proteomes" id="UP000478417">
    <property type="component" value="Unassembled WGS sequence"/>
</dbReference>
<dbReference type="GO" id="GO:0004049">
    <property type="term" value="F:anthranilate synthase activity"/>
    <property type="evidence" value="ECO:0007669"/>
    <property type="project" value="TreeGrafter"/>
</dbReference>
<dbReference type="AlphaFoldDB" id="A0A6B2M0X6"/>
<organism evidence="3 4">
    <name type="scientific">Oceanipulchritudo coccoides</name>
    <dbReference type="NCBI Taxonomy" id="2706888"/>
    <lineage>
        <taxon>Bacteria</taxon>
        <taxon>Pseudomonadati</taxon>
        <taxon>Verrucomicrobiota</taxon>
        <taxon>Opitutia</taxon>
        <taxon>Puniceicoccales</taxon>
        <taxon>Oceanipulchritudinaceae</taxon>
        <taxon>Oceanipulchritudo</taxon>
    </lineage>
</organism>
<gene>
    <name evidence="3" type="ORF">G0Q06_08855</name>
</gene>
<reference evidence="3 4" key="1">
    <citation type="submission" date="2020-02" db="EMBL/GenBank/DDBJ databases">
        <title>Albibacoteraceae fam. nov., the first described family within the subdivision 4 Verrucomicrobia.</title>
        <authorList>
            <person name="Xi F."/>
        </authorList>
    </citation>
    <scope>NUCLEOTIDE SEQUENCE [LARGE SCALE GENOMIC DNA]</scope>
    <source>
        <strain evidence="3 4">CK1056</strain>
    </source>
</reference>
<dbReference type="InterPro" id="IPR029062">
    <property type="entry name" value="Class_I_gatase-like"/>
</dbReference>
<keyword evidence="4" id="KW-1185">Reference proteome</keyword>
<feature type="domain" description="Glutamine amidotransferase" evidence="2">
    <location>
        <begin position="3"/>
        <end position="186"/>
    </location>
</feature>
<protein>
    <submittedName>
        <fullName evidence="3">Aminodeoxychorismate/anthranilate synthase component II</fullName>
    </submittedName>
</protein>
<comment type="caution">
    <text evidence="3">The sequence shown here is derived from an EMBL/GenBank/DDBJ whole genome shotgun (WGS) entry which is preliminary data.</text>
</comment>
<name>A0A6B2M0X6_9BACT</name>
<dbReference type="RefSeq" id="WP_163964604.1">
    <property type="nucleotide sequence ID" value="NZ_JAAGNX010000002.1"/>
</dbReference>
<dbReference type="PANTHER" id="PTHR43418">
    <property type="entry name" value="MULTIFUNCTIONAL TRYPTOPHAN BIOSYNTHESIS PROTEIN-RELATED"/>
    <property type="match status" value="1"/>
</dbReference>
<dbReference type="InterPro" id="IPR050472">
    <property type="entry name" value="Anth_synth/Amidotransfase"/>
</dbReference>
<dbReference type="InterPro" id="IPR017926">
    <property type="entry name" value="GATASE"/>
</dbReference>
<dbReference type="PROSITE" id="PS51273">
    <property type="entry name" value="GATASE_TYPE_1"/>
    <property type="match status" value="1"/>
</dbReference>
<dbReference type="SUPFAM" id="SSF52317">
    <property type="entry name" value="Class I glutamine amidotransferase-like"/>
    <property type="match status" value="1"/>
</dbReference>
<evidence type="ECO:0000313" key="4">
    <source>
        <dbReference type="Proteomes" id="UP000478417"/>
    </source>
</evidence>
<dbReference type="FunFam" id="3.40.50.880:FF:000003">
    <property type="entry name" value="Anthranilate synthase component II"/>
    <property type="match status" value="1"/>
</dbReference>
<dbReference type="Pfam" id="PF00117">
    <property type="entry name" value="GATase"/>
    <property type="match status" value="1"/>
</dbReference>
<evidence type="ECO:0000313" key="3">
    <source>
        <dbReference type="EMBL" id="NDV62558.1"/>
    </source>
</evidence>
<dbReference type="PRINTS" id="PR00097">
    <property type="entry name" value="ANTSNTHASEII"/>
</dbReference>
<dbReference type="GO" id="GO:0000162">
    <property type="term" value="P:L-tryptophan biosynthetic process"/>
    <property type="evidence" value="ECO:0007669"/>
    <property type="project" value="TreeGrafter"/>
</dbReference>
<dbReference type="Gene3D" id="3.40.50.880">
    <property type="match status" value="1"/>
</dbReference>
<dbReference type="PANTHER" id="PTHR43418:SF4">
    <property type="entry name" value="MULTIFUNCTIONAL TRYPTOPHAN BIOSYNTHESIS PROTEIN"/>
    <property type="match status" value="1"/>
</dbReference>
<dbReference type="PRINTS" id="PR00099">
    <property type="entry name" value="CPSGATASE"/>
</dbReference>
<dbReference type="CDD" id="cd01743">
    <property type="entry name" value="GATase1_Anthranilate_Synthase"/>
    <property type="match status" value="1"/>
</dbReference>
<dbReference type="GO" id="GO:0005829">
    <property type="term" value="C:cytosol"/>
    <property type="evidence" value="ECO:0007669"/>
    <property type="project" value="TreeGrafter"/>
</dbReference>
<dbReference type="InterPro" id="IPR006221">
    <property type="entry name" value="TrpG/PapA_dom"/>
</dbReference>
<evidence type="ECO:0000256" key="1">
    <source>
        <dbReference type="ARBA" id="ARBA00022962"/>
    </source>
</evidence>
<evidence type="ECO:0000259" key="2">
    <source>
        <dbReference type="Pfam" id="PF00117"/>
    </source>
</evidence>
<keyword evidence="1" id="KW-0315">Glutamine amidotransferase</keyword>
<dbReference type="NCBIfam" id="TIGR00566">
    <property type="entry name" value="trpG_papA"/>
    <property type="match status" value="1"/>
</dbReference>
<sequence>MLLVIDNFDSFTFNLVQYFGELGIEQKVLRNNEITGEEALAMKPDRLLLSPGPCSPSEAGNSLQILDAFVGSDIPIFGVCLGHQCIGQHFGGKVIRADRLMHGKTSPIHHRNTDLFQNVPQDFEATRYHSLIVEKASFPDCLEITAETREGEIMGLRHKDLPIYGVQFHPESMATQNGMKILQNFLTL</sequence>
<dbReference type="PRINTS" id="PR00096">
    <property type="entry name" value="GATASE"/>
</dbReference>